<evidence type="ECO:0000313" key="1">
    <source>
        <dbReference type="EMBL" id="QHU18755.1"/>
    </source>
</evidence>
<name>A0A6C0KL99_9ZZZZ</name>
<accession>A0A6C0KL99</accession>
<dbReference type="AlphaFoldDB" id="A0A6C0KL99"/>
<reference evidence="1" key="1">
    <citation type="journal article" date="2020" name="Nature">
        <title>Giant virus diversity and host interactions through global metagenomics.</title>
        <authorList>
            <person name="Schulz F."/>
            <person name="Roux S."/>
            <person name="Paez-Espino D."/>
            <person name="Jungbluth S."/>
            <person name="Walsh D.A."/>
            <person name="Denef V.J."/>
            <person name="McMahon K.D."/>
            <person name="Konstantinidis K.T."/>
            <person name="Eloe-Fadrosh E.A."/>
            <person name="Kyrpides N.C."/>
            <person name="Woyke T."/>
        </authorList>
    </citation>
    <scope>NUCLEOTIDE SEQUENCE</scope>
    <source>
        <strain evidence="1">GVMAG-S-3300013006-158</strain>
    </source>
</reference>
<protein>
    <submittedName>
        <fullName evidence="1">Uncharacterized protein</fullName>
    </submittedName>
</protein>
<dbReference type="EMBL" id="MN740937">
    <property type="protein sequence ID" value="QHU18755.1"/>
    <property type="molecule type" value="Genomic_DNA"/>
</dbReference>
<organism evidence="1">
    <name type="scientific">viral metagenome</name>
    <dbReference type="NCBI Taxonomy" id="1070528"/>
    <lineage>
        <taxon>unclassified sequences</taxon>
        <taxon>metagenomes</taxon>
        <taxon>organismal metagenomes</taxon>
    </lineage>
</organism>
<sequence length="85" mass="10157">MFWSPVIDTIEEWKPRGGWNSTFSEQDKIQLTNLFFFFKNKKGCTDRNAEIMSHMVIFKQKYRGLMYSEEQEEQLREALQPVVSS</sequence>
<proteinExistence type="predicted"/>